<keyword evidence="1" id="KW-0175">Coiled coil</keyword>
<dbReference type="Proteomes" id="UP000254841">
    <property type="component" value="Unassembled WGS sequence"/>
</dbReference>
<evidence type="ECO:0000256" key="2">
    <source>
        <dbReference type="SAM" id="MobiDB-lite"/>
    </source>
</evidence>
<dbReference type="RefSeq" id="WP_115012444.1">
    <property type="nucleotide sequence ID" value="NZ_UGHV01000004.1"/>
</dbReference>
<gene>
    <name evidence="3" type="ORF">NCTC12410_02012</name>
</gene>
<dbReference type="AlphaFoldDB" id="A0A377JL10"/>
<evidence type="ECO:0000256" key="1">
    <source>
        <dbReference type="SAM" id="Coils"/>
    </source>
</evidence>
<name>A0A377JL10_9HELI</name>
<sequence length="65" mass="7742">MEHISQKIHSAKERQKSRVSESRLLARIEKLAKQREKHQRHIQKLDSKLEENFKTLESLEHKGAL</sequence>
<dbReference type="EMBL" id="UGHV01000004">
    <property type="protein sequence ID" value="STP06473.1"/>
    <property type="molecule type" value="Genomic_DNA"/>
</dbReference>
<feature type="coiled-coil region" evidence="1">
    <location>
        <begin position="28"/>
        <end position="62"/>
    </location>
</feature>
<organism evidence="3 4">
    <name type="scientific">Helicobacter canis</name>
    <dbReference type="NCBI Taxonomy" id="29419"/>
    <lineage>
        <taxon>Bacteria</taxon>
        <taxon>Pseudomonadati</taxon>
        <taxon>Campylobacterota</taxon>
        <taxon>Epsilonproteobacteria</taxon>
        <taxon>Campylobacterales</taxon>
        <taxon>Helicobacteraceae</taxon>
        <taxon>Helicobacter</taxon>
    </lineage>
</organism>
<evidence type="ECO:0000313" key="3">
    <source>
        <dbReference type="EMBL" id="STP06473.1"/>
    </source>
</evidence>
<reference evidence="3 4" key="1">
    <citation type="submission" date="2018-06" db="EMBL/GenBank/DDBJ databases">
        <authorList>
            <consortium name="Pathogen Informatics"/>
            <person name="Doyle S."/>
        </authorList>
    </citation>
    <scope>NUCLEOTIDE SEQUENCE [LARGE SCALE GENOMIC DNA]</scope>
    <source>
        <strain evidence="3 4">NCTC12410</strain>
    </source>
</reference>
<accession>A0A377JL10</accession>
<proteinExistence type="predicted"/>
<protein>
    <submittedName>
        <fullName evidence="3">Uncharacterized protein</fullName>
    </submittedName>
</protein>
<feature type="region of interest" description="Disordered" evidence="2">
    <location>
        <begin position="1"/>
        <end position="21"/>
    </location>
</feature>
<evidence type="ECO:0000313" key="4">
    <source>
        <dbReference type="Proteomes" id="UP000254841"/>
    </source>
</evidence>